<dbReference type="STRING" id="693.AKJ17_05185"/>
<organism evidence="1 2">
    <name type="scientific">Vibrio nereis</name>
    <dbReference type="NCBI Taxonomy" id="693"/>
    <lineage>
        <taxon>Bacteria</taxon>
        <taxon>Pseudomonadati</taxon>
        <taxon>Pseudomonadota</taxon>
        <taxon>Gammaproteobacteria</taxon>
        <taxon>Vibrionales</taxon>
        <taxon>Vibrionaceae</taxon>
        <taxon>Vibrio</taxon>
    </lineage>
</organism>
<dbReference type="Proteomes" id="UP000037515">
    <property type="component" value="Unassembled WGS sequence"/>
</dbReference>
<accession>A0A0M0HSU9</accession>
<keyword evidence="2" id="KW-1185">Reference proteome</keyword>
<name>A0A0M0HSU9_VIBNE</name>
<gene>
    <name evidence="1" type="ORF">AKJ17_05185</name>
</gene>
<proteinExistence type="predicted"/>
<dbReference type="AlphaFoldDB" id="A0A0M0HSU9"/>
<comment type="caution">
    <text evidence="1">The sequence shown here is derived from an EMBL/GenBank/DDBJ whole genome shotgun (WGS) entry which is preliminary data.</text>
</comment>
<reference evidence="2" key="1">
    <citation type="submission" date="2015-08" db="EMBL/GenBank/DDBJ databases">
        <title>Vibrio galatheae sp. nov., a novel member of the Vibrionaceae family isolated from the Solomon Islands.</title>
        <authorList>
            <person name="Giubergia S."/>
            <person name="Machado H."/>
            <person name="Mateiu R.V."/>
            <person name="Gram L."/>
        </authorList>
    </citation>
    <scope>NUCLEOTIDE SEQUENCE [LARGE SCALE GENOMIC DNA]</scope>
    <source>
        <strain evidence="2">DSM 19584</strain>
    </source>
</reference>
<evidence type="ECO:0000313" key="1">
    <source>
        <dbReference type="EMBL" id="KOO04698.1"/>
    </source>
</evidence>
<evidence type="ECO:0000313" key="2">
    <source>
        <dbReference type="Proteomes" id="UP000037515"/>
    </source>
</evidence>
<dbReference type="PATRIC" id="fig|693.5.peg.1051"/>
<sequence>MLLYFQPTNRSDTQVGFVVSQTETQSLDGHRRYLSVRTQTNELILIQSPVNANCPKGYRVAFKEEQGLTQKTMSYKFVSCSNN</sequence>
<dbReference type="EMBL" id="LHPJ01000005">
    <property type="protein sequence ID" value="KOO04698.1"/>
    <property type="molecule type" value="Genomic_DNA"/>
</dbReference>
<protein>
    <submittedName>
        <fullName evidence="1">Uncharacterized protein</fullName>
    </submittedName>
</protein>